<protein>
    <recommendedName>
        <fullName evidence="3">InaF motif containing 2</fullName>
    </recommendedName>
</protein>
<dbReference type="AlphaFoldDB" id="A0A146MID3"/>
<feature type="transmembrane region" description="Helical" evidence="1">
    <location>
        <begin position="20"/>
        <end position="43"/>
    </location>
</feature>
<accession>A0A146MID3</accession>
<name>A0A146MID3_SCHMA</name>
<organism evidence="2">
    <name type="scientific">Schistosoma mansoni</name>
    <name type="common">Blood fluke</name>
    <dbReference type="NCBI Taxonomy" id="6183"/>
    <lineage>
        <taxon>Eukaryota</taxon>
        <taxon>Metazoa</taxon>
        <taxon>Spiralia</taxon>
        <taxon>Lophotrochozoa</taxon>
        <taxon>Platyhelminthes</taxon>
        <taxon>Trematoda</taxon>
        <taxon>Digenea</taxon>
        <taxon>Strigeidida</taxon>
        <taxon>Schistosomatoidea</taxon>
        <taxon>Schistosomatidae</taxon>
        <taxon>Schistosoma</taxon>
    </lineage>
</organism>
<dbReference type="PANTHER" id="PTHR34929:SF1">
    <property type="entry name" value="INAF MOTIF CONTAINING 2"/>
    <property type="match status" value="1"/>
</dbReference>
<proteinExistence type="predicted"/>
<dbReference type="PANTHER" id="PTHR34929">
    <property type="entry name" value="ZGC:153157"/>
    <property type="match status" value="1"/>
</dbReference>
<keyword evidence="1" id="KW-0472">Membrane</keyword>
<dbReference type="EMBL" id="GDQY01000010">
    <property type="protein sequence ID" value="JAQ18782.1"/>
    <property type="molecule type" value="Transcribed_RNA"/>
</dbReference>
<evidence type="ECO:0000256" key="1">
    <source>
        <dbReference type="SAM" id="Phobius"/>
    </source>
</evidence>
<evidence type="ECO:0000313" key="2">
    <source>
        <dbReference type="EMBL" id="JAQ18782.1"/>
    </source>
</evidence>
<reference evidence="2" key="1">
    <citation type="journal article" date="2015" name="PLoS Negl. Trop. Dis.">
        <title>Schistosoma mansoni Egg, Adult Male and Female Comparative Gene Expression Analysis and Identification of Novel Genes by RNA-Seq.</title>
        <authorList>
            <person name="Anderson L."/>
            <person name="Amaral M.S."/>
            <person name="Beckedorff F."/>
            <person name="Silva L.F."/>
            <person name="Dazzani B."/>
            <person name="Oliveira K.C."/>
            <person name="Almeida G.T."/>
            <person name="Gomes M.R."/>
            <person name="Pires D.S."/>
            <person name="Setubal J.C."/>
            <person name="DeMarco R."/>
            <person name="Verjovski-Almeida S."/>
        </authorList>
    </citation>
    <scope>NUCLEOTIDE SEQUENCE</scope>
    <source>
        <strain evidence="2">BH</strain>
    </source>
</reference>
<dbReference type="Pfam" id="PF15018">
    <property type="entry name" value="InaF-motif"/>
    <property type="match status" value="1"/>
</dbReference>
<gene>
    <name evidence="2" type="ORF">c1422_g1_i1</name>
</gene>
<evidence type="ECO:0008006" key="3">
    <source>
        <dbReference type="Google" id="ProtNLM"/>
    </source>
</evidence>
<keyword evidence="1" id="KW-1133">Transmembrane helix</keyword>
<sequence length="65" mass="7276">MGKSNHDGKPKLQKANKKWVRLATVFVYVVSVSLAAIVLAIYYSMIWKPRINGPITSVSKIQNDT</sequence>
<keyword evidence="1" id="KW-0812">Transmembrane</keyword>
<dbReference type="InterPro" id="IPR029162">
    <property type="entry name" value="InaF-motif"/>
</dbReference>